<reference evidence="15" key="1">
    <citation type="submission" date="2021-01" db="EMBL/GenBank/DDBJ databases">
        <title>Metabolic potential, ecology and presence of endohyphal bacteria is reflected in genomic diversity of Mucoromycotina.</title>
        <authorList>
            <person name="Muszewska A."/>
            <person name="Okrasinska A."/>
            <person name="Steczkiewicz K."/>
            <person name="Drgas O."/>
            <person name="Orlowska M."/>
            <person name="Perlinska-Lenart U."/>
            <person name="Aleksandrzak-Piekarczyk T."/>
            <person name="Szatraj K."/>
            <person name="Zielenkiewicz U."/>
            <person name="Pilsyk S."/>
            <person name="Malc E."/>
            <person name="Mieczkowski P."/>
            <person name="Kruszewska J.S."/>
            <person name="Biernat P."/>
            <person name="Pawlowska J."/>
        </authorList>
    </citation>
    <scope>NUCLEOTIDE SEQUENCE</scope>
    <source>
        <strain evidence="15">WA0000018081</strain>
    </source>
</reference>
<dbReference type="InterPro" id="IPR005135">
    <property type="entry name" value="Endo/exonuclease/phosphatase"/>
</dbReference>
<keyword evidence="10 13" id="KW-1133">Transmembrane helix</keyword>
<evidence type="ECO:0000256" key="5">
    <source>
        <dbReference type="ARBA" id="ARBA00022692"/>
    </source>
</evidence>
<evidence type="ECO:0000256" key="6">
    <source>
        <dbReference type="ARBA" id="ARBA00022723"/>
    </source>
</evidence>
<dbReference type="PANTHER" id="PTHR16320">
    <property type="entry name" value="SPHINGOMYELINASE FAMILY MEMBER"/>
    <property type="match status" value="1"/>
</dbReference>
<keyword evidence="5 13" id="KW-0812">Transmembrane</keyword>
<dbReference type="GO" id="GO:0004767">
    <property type="term" value="F:sphingomyelin phosphodiesterase activity"/>
    <property type="evidence" value="ECO:0007669"/>
    <property type="project" value="InterPro"/>
</dbReference>
<evidence type="ECO:0000256" key="9">
    <source>
        <dbReference type="ARBA" id="ARBA00022919"/>
    </source>
</evidence>
<dbReference type="InterPro" id="IPR038772">
    <property type="entry name" value="Sph/SMPD2-like"/>
</dbReference>
<comment type="pathway">
    <text evidence="3">Sphingolipid metabolism.</text>
</comment>
<keyword evidence="7" id="KW-0378">Hydrolase</keyword>
<evidence type="ECO:0000313" key="15">
    <source>
        <dbReference type="EMBL" id="KAG2232951.1"/>
    </source>
</evidence>
<keyword evidence="8" id="KW-0460">Magnesium</keyword>
<comment type="pathway">
    <text evidence="2">Lipid metabolism; sphingolipid metabolism.</text>
</comment>
<evidence type="ECO:0000256" key="2">
    <source>
        <dbReference type="ARBA" id="ARBA00004760"/>
    </source>
</evidence>
<evidence type="ECO:0000256" key="8">
    <source>
        <dbReference type="ARBA" id="ARBA00022842"/>
    </source>
</evidence>
<dbReference type="GO" id="GO:0016020">
    <property type="term" value="C:membrane"/>
    <property type="evidence" value="ECO:0007669"/>
    <property type="project" value="UniProtKB-SubCell"/>
</dbReference>
<dbReference type="Pfam" id="PF03372">
    <property type="entry name" value="Exo_endo_phos"/>
    <property type="match status" value="1"/>
</dbReference>
<sequence>KSLYNFNRGLAFISKNRRVRLQAIAHSLSSCPYDIITLQEVWVQEDYQYILDKVKHSLPYAKYFYSGALGSGLAILSRYPIISTAYHRYALNGKPLKLLHSDYYVGKGCGTALVKHPALGYLEIFNTHLHAGYGPKDQYKAHRASECWQLAYLLRHSAAMGRHIIMSGDFNSIPTSFNYKLIRHHGFMSDSWLQVHGKPDIDKFDMDNMTPELYTQFFGFTCNSPFNTFSRYYSPYNSDNAKKLLGKRLDYIFYRQTPQLTCIGSQVVFTDLVQDMSYSDHFGVVSIFKVTPESSEWKKHMDPLQDQLYDPSYTHLQPTTIRDILQALKLDQVKAKKDSRWLLILLVAGVLTQLCLFVAVVTIPTLLPQNLIIILVTVFGNTLMNLVTFALPVCLIVGFVFGNTEQRALTQFIEEIETFQVQQKEEYLISIP</sequence>
<comment type="subcellular location">
    <subcellularLocation>
        <location evidence="1">Membrane</location>
        <topology evidence="1">Multi-pass membrane protein</topology>
    </subcellularLocation>
</comment>
<comment type="caution">
    <text evidence="15">The sequence shown here is derived from an EMBL/GenBank/DDBJ whole genome shotgun (WGS) entry which is preliminary data.</text>
</comment>
<dbReference type="PANTHER" id="PTHR16320:SF24">
    <property type="entry name" value="PHOSPHODIESTERASE, PUTATIVE-RELATED"/>
    <property type="match status" value="1"/>
</dbReference>
<feature type="domain" description="Endonuclease/exonuclease/phosphatase" evidence="14">
    <location>
        <begin position="17"/>
        <end position="281"/>
    </location>
</feature>
<dbReference type="SUPFAM" id="SSF56219">
    <property type="entry name" value="DNase I-like"/>
    <property type="match status" value="1"/>
</dbReference>
<evidence type="ECO:0000256" key="10">
    <source>
        <dbReference type="ARBA" id="ARBA00022989"/>
    </source>
</evidence>
<evidence type="ECO:0000256" key="12">
    <source>
        <dbReference type="ARBA" id="ARBA00023136"/>
    </source>
</evidence>
<dbReference type="GO" id="GO:0006665">
    <property type="term" value="P:sphingolipid metabolic process"/>
    <property type="evidence" value="ECO:0007669"/>
    <property type="project" value="UniProtKB-KW"/>
</dbReference>
<keyword evidence="11" id="KW-0443">Lipid metabolism</keyword>
<evidence type="ECO:0000256" key="1">
    <source>
        <dbReference type="ARBA" id="ARBA00004141"/>
    </source>
</evidence>
<evidence type="ECO:0000256" key="7">
    <source>
        <dbReference type="ARBA" id="ARBA00022801"/>
    </source>
</evidence>
<feature type="transmembrane region" description="Helical" evidence="13">
    <location>
        <begin position="341"/>
        <end position="366"/>
    </location>
</feature>
<dbReference type="InterPro" id="IPR036691">
    <property type="entry name" value="Endo/exonu/phosph_ase_sf"/>
</dbReference>
<name>A0A8H7SRD5_9FUNG</name>
<keyword evidence="12 13" id="KW-0472">Membrane</keyword>
<evidence type="ECO:0000256" key="3">
    <source>
        <dbReference type="ARBA" id="ARBA00004991"/>
    </source>
</evidence>
<keyword evidence="9" id="KW-0746">Sphingolipid metabolism</keyword>
<evidence type="ECO:0000256" key="11">
    <source>
        <dbReference type="ARBA" id="ARBA00023098"/>
    </source>
</evidence>
<keyword evidence="16" id="KW-1185">Reference proteome</keyword>
<dbReference type="Gene3D" id="3.60.10.10">
    <property type="entry name" value="Endonuclease/exonuclease/phosphatase"/>
    <property type="match status" value="1"/>
</dbReference>
<dbReference type="Proteomes" id="UP000613177">
    <property type="component" value="Unassembled WGS sequence"/>
</dbReference>
<dbReference type="GO" id="GO:0046872">
    <property type="term" value="F:metal ion binding"/>
    <property type="evidence" value="ECO:0007669"/>
    <property type="project" value="UniProtKB-KW"/>
</dbReference>
<dbReference type="EMBL" id="JAEPRE010000094">
    <property type="protein sequence ID" value="KAG2232951.1"/>
    <property type="molecule type" value="Genomic_DNA"/>
</dbReference>
<feature type="non-terminal residue" evidence="15">
    <location>
        <position position="1"/>
    </location>
</feature>
<proteinExistence type="inferred from homology"/>
<dbReference type="AlphaFoldDB" id="A0A8H7SRD5"/>
<feature type="transmembrane region" description="Helical" evidence="13">
    <location>
        <begin position="372"/>
        <end position="401"/>
    </location>
</feature>
<accession>A0A8H7SRD5</accession>
<keyword evidence="6" id="KW-0479">Metal-binding</keyword>
<protein>
    <recommendedName>
        <fullName evidence="14">Endonuclease/exonuclease/phosphatase domain-containing protein</fullName>
    </recommendedName>
</protein>
<gene>
    <name evidence="15" type="ORF">INT48_008044</name>
</gene>
<comment type="similarity">
    <text evidence="4">Belongs to the neutral sphingomyelinase family.</text>
</comment>
<organism evidence="15 16">
    <name type="scientific">Thamnidium elegans</name>
    <dbReference type="NCBI Taxonomy" id="101142"/>
    <lineage>
        <taxon>Eukaryota</taxon>
        <taxon>Fungi</taxon>
        <taxon>Fungi incertae sedis</taxon>
        <taxon>Mucoromycota</taxon>
        <taxon>Mucoromycotina</taxon>
        <taxon>Mucoromycetes</taxon>
        <taxon>Mucorales</taxon>
        <taxon>Mucorineae</taxon>
        <taxon>Mucoraceae</taxon>
        <taxon>Thamnidium</taxon>
    </lineage>
</organism>
<evidence type="ECO:0000259" key="14">
    <source>
        <dbReference type="Pfam" id="PF03372"/>
    </source>
</evidence>
<evidence type="ECO:0000256" key="13">
    <source>
        <dbReference type="SAM" id="Phobius"/>
    </source>
</evidence>
<evidence type="ECO:0000256" key="4">
    <source>
        <dbReference type="ARBA" id="ARBA00006335"/>
    </source>
</evidence>
<evidence type="ECO:0000313" key="16">
    <source>
        <dbReference type="Proteomes" id="UP000613177"/>
    </source>
</evidence>